<name>A0A8X8ICY9_9BACT</name>
<dbReference type="InterPro" id="IPR022298">
    <property type="entry name" value="Conjug_transposon_TraN"/>
</dbReference>
<dbReference type="Proteomes" id="UP000198711">
    <property type="component" value="Unassembled WGS sequence"/>
</dbReference>
<accession>A0A8X8ICY9</accession>
<reference evidence="1 2" key="1">
    <citation type="submission" date="2016-10" db="EMBL/GenBank/DDBJ databases">
        <authorList>
            <person name="Varghese N."/>
            <person name="Submissions S."/>
        </authorList>
    </citation>
    <scope>NUCLEOTIDE SEQUENCE [LARGE SCALE GENOMIC DNA]</scope>
    <source>
        <strain evidence="1 2">DSM 25353</strain>
    </source>
</reference>
<sequence>MRVIVTILFLAVFLAVRGQSSIPSRSLQVTVNKTTNLIFPAAIASVDRGSERILVQKSTTNILRVKADSIFRDTTNLTVITSDGKLYSFLVNYTAAPDTLNLDLSTGALANIDTAWEALAEKVLQMPSHLYGVRYSSGNVRLSVAGIYTTGEVIACKLRIENASTLSYVVSRLIFTVVQHHISKRGVVQESEIVPLLERSMGMLIREKQSSVLVVILPKAALGTDQALQILLKEKDGDRHLFLRIPHRYIINAILIR</sequence>
<evidence type="ECO:0000313" key="1">
    <source>
        <dbReference type="EMBL" id="SDX02692.1"/>
    </source>
</evidence>
<gene>
    <name evidence="1" type="ORF">SAMN05444410_10872</name>
</gene>
<dbReference type="EMBL" id="FNNO01000008">
    <property type="protein sequence ID" value="SDX02692.1"/>
    <property type="molecule type" value="Genomic_DNA"/>
</dbReference>
<organism evidence="1 2">
    <name type="scientific">Hydrobacter penzbergensis</name>
    <dbReference type="NCBI Taxonomy" id="1235997"/>
    <lineage>
        <taxon>Bacteria</taxon>
        <taxon>Pseudomonadati</taxon>
        <taxon>Bacteroidota</taxon>
        <taxon>Chitinophagia</taxon>
        <taxon>Chitinophagales</taxon>
        <taxon>Chitinophagaceae</taxon>
        <taxon>Hydrobacter</taxon>
    </lineage>
</organism>
<dbReference type="RefSeq" id="WP_092723905.1">
    <property type="nucleotide sequence ID" value="NZ_FNNO01000008.1"/>
</dbReference>
<dbReference type="Pfam" id="PF13595">
    <property type="entry name" value="DUF4138"/>
    <property type="match status" value="1"/>
</dbReference>
<evidence type="ECO:0000313" key="2">
    <source>
        <dbReference type="Proteomes" id="UP000198711"/>
    </source>
</evidence>
<comment type="caution">
    <text evidence="1">The sequence shown here is derived from an EMBL/GenBank/DDBJ whole genome shotgun (WGS) entry which is preliminary data.</text>
</comment>
<dbReference type="AlphaFoldDB" id="A0A8X8ICY9"/>
<protein>
    <submittedName>
        <fullName evidence="1">Bacteroides conjugative transposon TraN protein</fullName>
    </submittedName>
</protein>
<proteinExistence type="predicted"/>
<keyword evidence="2" id="KW-1185">Reference proteome</keyword>